<evidence type="ECO:0000313" key="2">
    <source>
        <dbReference type="Proteomes" id="UP000308600"/>
    </source>
</evidence>
<reference evidence="1 2" key="1">
    <citation type="journal article" date="2019" name="Nat. Ecol. Evol.">
        <title>Megaphylogeny resolves global patterns of mushroom evolution.</title>
        <authorList>
            <person name="Varga T."/>
            <person name="Krizsan K."/>
            <person name="Foldi C."/>
            <person name="Dima B."/>
            <person name="Sanchez-Garcia M."/>
            <person name="Sanchez-Ramirez S."/>
            <person name="Szollosi G.J."/>
            <person name="Szarkandi J.G."/>
            <person name="Papp V."/>
            <person name="Albert L."/>
            <person name="Andreopoulos W."/>
            <person name="Angelini C."/>
            <person name="Antonin V."/>
            <person name="Barry K.W."/>
            <person name="Bougher N.L."/>
            <person name="Buchanan P."/>
            <person name="Buyck B."/>
            <person name="Bense V."/>
            <person name="Catcheside P."/>
            <person name="Chovatia M."/>
            <person name="Cooper J."/>
            <person name="Damon W."/>
            <person name="Desjardin D."/>
            <person name="Finy P."/>
            <person name="Geml J."/>
            <person name="Haridas S."/>
            <person name="Hughes K."/>
            <person name="Justo A."/>
            <person name="Karasinski D."/>
            <person name="Kautmanova I."/>
            <person name="Kiss B."/>
            <person name="Kocsube S."/>
            <person name="Kotiranta H."/>
            <person name="LaButti K.M."/>
            <person name="Lechner B.E."/>
            <person name="Liimatainen K."/>
            <person name="Lipzen A."/>
            <person name="Lukacs Z."/>
            <person name="Mihaltcheva S."/>
            <person name="Morgado L.N."/>
            <person name="Niskanen T."/>
            <person name="Noordeloos M.E."/>
            <person name="Ohm R.A."/>
            <person name="Ortiz-Santana B."/>
            <person name="Ovrebo C."/>
            <person name="Racz N."/>
            <person name="Riley R."/>
            <person name="Savchenko A."/>
            <person name="Shiryaev A."/>
            <person name="Soop K."/>
            <person name="Spirin V."/>
            <person name="Szebenyi C."/>
            <person name="Tomsovsky M."/>
            <person name="Tulloss R.E."/>
            <person name="Uehling J."/>
            <person name="Grigoriev I.V."/>
            <person name="Vagvolgyi C."/>
            <person name="Papp T."/>
            <person name="Martin F.M."/>
            <person name="Miettinen O."/>
            <person name="Hibbett D.S."/>
            <person name="Nagy L.G."/>
        </authorList>
    </citation>
    <scope>NUCLEOTIDE SEQUENCE [LARGE SCALE GENOMIC DNA]</scope>
    <source>
        <strain evidence="1 2">NL-1719</strain>
    </source>
</reference>
<evidence type="ECO:0000313" key="1">
    <source>
        <dbReference type="EMBL" id="TFK69268.1"/>
    </source>
</evidence>
<protein>
    <submittedName>
        <fullName evidence="1">Uncharacterized protein</fullName>
    </submittedName>
</protein>
<accession>A0ACD3AU56</accession>
<gene>
    <name evidence="1" type="ORF">BDN72DRAFT_897376</name>
</gene>
<proteinExistence type="predicted"/>
<sequence length="388" mass="42044">MSFNEKNWADALRRSSNYIASPTFRDEAFWHRPSPGSASSILYSNTPPAPKVVVVVGIADAERAHCGPLGNFTASLDLAKSKYELYLTKPNSEHFSSDFPLAVQTMGKLEDLERCKAITFTVTEKVGKTDMLKLGGKIFKKRNVPLEKPTMNGDGSYNQPDFNDTTLRWPVPSVYREHFNKIKFEYEVSPLLAFDVDESVIPPLEIQDKIRGCLVEVAFTLRHHVFNDGKEYFTPEIKQVRILERLGFTVESDRFLQGMAVGRPVSFGVVLPVGNEEDGLVASGSDTASAGSSRDGDDASKKMDEMQGNSAEGRGDGKQAEIVLVHASAHGKGGDGGLDGKLPEKGPVGGSLATKHTVEGLAAAGDKRAGGTVTAGEEPAPKKARMEK</sequence>
<dbReference type="EMBL" id="ML208333">
    <property type="protein sequence ID" value="TFK69268.1"/>
    <property type="molecule type" value="Genomic_DNA"/>
</dbReference>
<keyword evidence="2" id="KW-1185">Reference proteome</keyword>
<name>A0ACD3AU56_9AGAR</name>
<dbReference type="Proteomes" id="UP000308600">
    <property type="component" value="Unassembled WGS sequence"/>
</dbReference>
<organism evidence="1 2">
    <name type="scientific">Pluteus cervinus</name>
    <dbReference type="NCBI Taxonomy" id="181527"/>
    <lineage>
        <taxon>Eukaryota</taxon>
        <taxon>Fungi</taxon>
        <taxon>Dikarya</taxon>
        <taxon>Basidiomycota</taxon>
        <taxon>Agaricomycotina</taxon>
        <taxon>Agaricomycetes</taxon>
        <taxon>Agaricomycetidae</taxon>
        <taxon>Agaricales</taxon>
        <taxon>Pluteineae</taxon>
        <taxon>Pluteaceae</taxon>
        <taxon>Pluteus</taxon>
    </lineage>
</organism>